<comment type="similarity">
    <text evidence="5">Belongs to the L2HGDH family.</text>
</comment>
<keyword evidence="10" id="KW-1185">Reference proteome</keyword>
<dbReference type="Gene3D" id="3.50.50.60">
    <property type="entry name" value="FAD/NAD(P)-binding domain"/>
    <property type="match status" value="1"/>
</dbReference>
<feature type="domain" description="FAD dependent oxidoreductase" evidence="7">
    <location>
        <begin position="53"/>
        <end position="442"/>
    </location>
</feature>
<dbReference type="SUPFAM" id="SSF51905">
    <property type="entry name" value="FAD/NAD(P)-binding domain"/>
    <property type="match status" value="1"/>
</dbReference>
<dbReference type="Pfam" id="PF01266">
    <property type="entry name" value="DAO"/>
    <property type="match status" value="1"/>
</dbReference>
<evidence type="ECO:0000313" key="9">
    <source>
        <dbReference type="EMBL" id="WFG39401.1"/>
    </source>
</evidence>
<dbReference type="NCBIfam" id="NF008726">
    <property type="entry name" value="PRK11728.1"/>
    <property type="match status" value="1"/>
</dbReference>
<evidence type="ECO:0000259" key="7">
    <source>
        <dbReference type="Pfam" id="PF01266"/>
    </source>
</evidence>
<reference evidence="10" key="3">
    <citation type="submission" date="2023-06" db="EMBL/GenBank/DDBJ databases">
        <title>Pangenomics reveal diversification of enzyme families and niche specialization in globally abundant SAR202 bacteria.</title>
        <authorList>
            <person name="Saw J.H.W."/>
        </authorList>
    </citation>
    <scope>NUCLEOTIDE SEQUENCE [LARGE SCALE GENOMIC DNA]</scope>
    <source>
        <strain evidence="10">JH1073</strain>
    </source>
</reference>
<evidence type="ECO:0000256" key="6">
    <source>
        <dbReference type="SAM" id="Phobius"/>
    </source>
</evidence>
<name>A0AAJ5ZG53_9CHLR</name>
<reference evidence="9" key="2">
    <citation type="journal article" date="2023" name="Nat. Commun.">
        <title>Cultivation of marine bacteria of the SAR202 clade.</title>
        <authorList>
            <person name="Lim Y."/>
            <person name="Seo J.H."/>
            <person name="Giovannoni S.J."/>
            <person name="Kang I."/>
            <person name="Cho J.C."/>
        </authorList>
    </citation>
    <scope>NUCLEOTIDE SEQUENCE</scope>
    <source>
        <strain evidence="9">JH1073</strain>
    </source>
</reference>
<accession>A0AAJ5ZG53</accession>
<dbReference type="EMBL" id="WMBE01000001">
    <property type="protein sequence ID" value="MDG0865867.1"/>
    <property type="molecule type" value="Genomic_DNA"/>
</dbReference>
<dbReference type="Proteomes" id="UP001321249">
    <property type="component" value="Unassembled WGS sequence"/>
</dbReference>
<dbReference type="GO" id="GO:0047545">
    <property type="term" value="F:(S)-2-hydroxyglutarate dehydrogenase activity"/>
    <property type="evidence" value="ECO:0007669"/>
    <property type="project" value="TreeGrafter"/>
</dbReference>
<keyword evidence="4 9" id="KW-0560">Oxidoreductase</keyword>
<evidence type="ECO:0000256" key="4">
    <source>
        <dbReference type="ARBA" id="ARBA00023002"/>
    </source>
</evidence>
<dbReference type="InterPro" id="IPR036188">
    <property type="entry name" value="FAD/NAD-bd_sf"/>
</dbReference>
<dbReference type="EMBL" id="CP046147">
    <property type="protein sequence ID" value="WFG39401.1"/>
    <property type="molecule type" value="Genomic_DNA"/>
</dbReference>
<organism evidence="9 10">
    <name type="scientific">Candidatus Lucifugimonas marina</name>
    <dbReference type="NCBI Taxonomy" id="3038979"/>
    <lineage>
        <taxon>Bacteria</taxon>
        <taxon>Bacillati</taxon>
        <taxon>Chloroflexota</taxon>
        <taxon>Dehalococcoidia</taxon>
        <taxon>SAR202 cluster</taxon>
        <taxon>Candidatus Lucifugimonadales</taxon>
        <taxon>Candidatus Lucifugimonadaceae</taxon>
        <taxon>Candidatus Lucifugimonas</taxon>
    </lineage>
</organism>
<dbReference type="Proteomes" id="UP001219901">
    <property type="component" value="Chromosome"/>
</dbReference>
<evidence type="ECO:0000256" key="5">
    <source>
        <dbReference type="ARBA" id="ARBA00037941"/>
    </source>
</evidence>
<evidence type="ECO:0000313" key="11">
    <source>
        <dbReference type="Proteomes" id="UP001321249"/>
    </source>
</evidence>
<dbReference type="InterPro" id="IPR006076">
    <property type="entry name" value="FAD-dep_OxRdtase"/>
</dbReference>
<evidence type="ECO:0000256" key="3">
    <source>
        <dbReference type="ARBA" id="ARBA00022827"/>
    </source>
</evidence>
<keyword evidence="6" id="KW-0812">Transmembrane</keyword>
<reference evidence="10 11" key="1">
    <citation type="submission" date="2019-11" db="EMBL/GenBank/DDBJ databases">
        <authorList>
            <person name="Cho J.-C."/>
        </authorList>
    </citation>
    <scope>NUCLEOTIDE SEQUENCE [LARGE SCALE GENOMIC DNA]</scope>
    <source>
        <strain evidence="9 10">JH1073</strain>
        <strain evidence="8 11">JH702</strain>
    </source>
</reference>
<protein>
    <submittedName>
        <fullName evidence="9">L-2-hydroxyglutarate oxidase</fullName>
        <ecNumber evidence="9">1.1.3.-</ecNumber>
    </submittedName>
</protein>
<dbReference type="PANTHER" id="PTHR43104">
    <property type="entry name" value="L-2-HYDROXYGLUTARATE DEHYDROGENASE, MITOCHONDRIAL"/>
    <property type="match status" value="1"/>
</dbReference>
<evidence type="ECO:0000313" key="8">
    <source>
        <dbReference type="EMBL" id="MDG0865867.1"/>
    </source>
</evidence>
<dbReference type="PANTHER" id="PTHR43104:SF2">
    <property type="entry name" value="L-2-HYDROXYGLUTARATE DEHYDROGENASE, MITOCHONDRIAL"/>
    <property type="match status" value="1"/>
</dbReference>
<proteinExistence type="inferred from homology"/>
<keyword evidence="6" id="KW-0472">Membrane</keyword>
<dbReference type="GO" id="GO:0005737">
    <property type="term" value="C:cytoplasm"/>
    <property type="evidence" value="ECO:0007669"/>
    <property type="project" value="TreeGrafter"/>
</dbReference>
<gene>
    <name evidence="9" type="primary">lhgO</name>
    <name evidence="8" type="ORF">GKO46_02120</name>
    <name evidence="9" type="ORF">GKO48_07140</name>
</gene>
<sequence length="458" mass="50373">MSDLSFGINRNYQIPVPNKGRYWALPIDWCCGIFFNSYSKSERKKNVRSTKYDVIVIGAGIIGLSTAMNLLERFPQIKLAVLEKNAKEGTQQSGHNSGVIHSGIYYRPGSFKADFCVAGRASMTQFCEENEIPVWTCGKLIVASDAAGVERLNALEERGTANQVEGLKMVDNDEMAEIEPHVVALKALYAPGTGIVDYRNVTKVYADRVRAAGGDIHFNTELNSAKEVNGTTVLSTSSGDFEITNVINCAGLHSDLVAETMGVETGLRIIPFRGEYYKLRKESEFLVKGLIYPVPDPAFPFLGVHLTQTMKGWVEAGPNAVLATKREGYRKRDFSMRDFLRTITFPGFWKMGVREWKTGVWEINRSLRKSVFLDSLQQLVPELTSKDLAGTGSGVRAQAVDRAGNLVDDFRIEESRGAIHVLNAPSPGATSSLVIGNYIADLAVKNFDLKAAPQVAVS</sequence>
<dbReference type="EC" id="1.1.3.-" evidence="9"/>
<comment type="cofactor">
    <cofactor evidence="1">
        <name>FAD</name>
        <dbReference type="ChEBI" id="CHEBI:57692"/>
    </cofactor>
</comment>
<evidence type="ECO:0000313" key="10">
    <source>
        <dbReference type="Proteomes" id="UP001219901"/>
    </source>
</evidence>
<evidence type="ECO:0000256" key="1">
    <source>
        <dbReference type="ARBA" id="ARBA00001974"/>
    </source>
</evidence>
<keyword evidence="2" id="KW-0285">Flavoprotein</keyword>
<keyword evidence="6" id="KW-1133">Transmembrane helix</keyword>
<dbReference type="Gene3D" id="3.30.9.10">
    <property type="entry name" value="D-Amino Acid Oxidase, subunit A, domain 2"/>
    <property type="match status" value="1"/>
</dbReference>
<dbReference type="AlphaFoldDB" id="A0AAJ5ZG53"/>
<keyword evidence="3" id="KW-0274">FAD</keyword>
<evidence type="ECO:0000256" key="2">
    <source>
        <dbReference type="ARBA" id="ARBA00022630"/>
    </source>
</evidence>
<feature type="transmembrane region" description="Helical" evidence="6">
    <location>
        <begin position="50"/>
        <end position="71"/>
    </location>
</feature>